<dbReference type="EMBL" id="WOFE01000002">
    <property type="protein sequence ID" value="MBM5571261.1"/>
    <property type="molecule type" value="Genomic_DNA"/>
</dbReference>
<dbReference type="SMART" id="SM00448">
    <property type="entry name" value="REC"/>
    <property type="match status" value="1"/>
</dbReference>
<dbReference type="InterPro" id="IPR001789">
    <property type="entry name" value="Sig_transdc_resp-reg_receiver"/>
</dbReference>
<name>A0ABS2CAU0_9NEIS</name>
<evidence type="ECO:0000313" key="5">
    <source>
        <dbReference type="Proteomes" id="UP001195660"/>
    </source>
</evidence>
<dbReference type="PANTHER" id="PTHR44591">
    <property type="entry name" value="STRESS RESPONSE REGULATOR PROTEIN 1"/>
    <property type="match status" value="1"/>
</dbReference>
<gene>
    <name evidence="4" type="ORF">GM173_06665</name>
</gene>
<evidence type="ECO:0000259" key="3">
    <source>
        <dbReference type="PROSITE" id="PS50110"/>
    </source>
</evidence>
<evidence type="ECO:0000313" key="4">
    <source>
        <dbReference type="EMBL" id="MBM5571261.1"/>
    </source>
</evidence>
<evidence type="ECO:0000256" key="2">
    <source>
        <dbReference type="PROSITE-ProRule" id="PRU00169"/>
    </source>
</evidence>
<dbReference type="Pfam" id="PF00072">
    <property type="entry name" value="Response_reg"/>
    <property type="match status" value="1"/>
</dbReference>
<dbReference type="Proteomes" id="UP001195660">
    <property type="component" value="Unassembled WGS sequence"/>
</dbReference>
<comment type="caution">
    <text evidence="4">The sequence shown here is derived from an EMBL/GenBank/DDBJ whole genome shotgun (WGS) entry which is preliminary data.</text>
</comment>
<evidence type="ECO:0000256" key="1">
    <source>
        <dbReference type="ARBA" id="ARBA00022553"/>
    </source>
</evidence>
<dbReference type="InterPro" id="IPR050595">
    <property type="entry name" value="Bact_response_regulator"/>
</dbReference>
<accession>A0ABS2CAU0</accession>
<keyword evidence="1" id="KW-0597">Phosphoprotein</keyword>
<dbReference type="InterPro" id="IPR011006">
    <property type="entry name" value="CheY-like_superfamily"/>
</dbReference>
<feature type="domain" description="Response regulatory" evidence="3">
    <location>
        <begin position="4"/>
        <end position="117"/>
    </location>
</feature>
<dbReference type="CDD" id="cd00156">
    <property type="entry name" value="REC"/>
    <property type="match status" value="1"/>
</dbReference>
<dbReference type="RefSeq" id="WP_203570583.1">
    <property type="nucleotide sequence ID" value="NZ_WOFE01000002.1"/>
</dbReference>
<sequence>MPLQLLIVEHDNDSSRQLRLACSDGYEIHQANTGIAALALLKQLQPDIVVINVDIPDISGYEICQAYKAQQADCYVLCISQHDHRAAYSAAYEAGADDFIKHPFETGELQQKLSVFKRHYDAIEHLQSSIKTATDTALQAISNTAELGTLINFFKKSSLASNKTDLLAALVQTASQFNLQVAAQIHHKNQLTTLNSNGRSSPLEEHMLQTLAQDSQRIYEMGKRLIINFPRIILQVKAMPTEQPELCGRLRDHIAILVEAAENRFDGILNEEQIRGQQALTLDAIGLIQKSIQKLEEEYRQQAGSSMRLFTELQDKFEQKMVYLGLTDSQEGALFDMISHSLQEATQIYDQGLSLDDEFSHVIATLLYLTQQSPNAAEKARLSTESSDDIMLF</sequence>
<reference evidence="4 5" key="1">
    <citation type="submission" date="2019-11" db="EMBL/GenBank/DDBJ databases">
        <title>Novel Deefgea species.</title>
        <authorList>
            <person name="Han J.-H."/>
        </authorList>
    </citation>
    <scope>NUCLEOTIDE SEQUENCE [LARGE SCALE GENOMIC DNA]</scope>
    <source>
        <strain evidence="4 5">LMG 24817</strain>
    </source>
</reference>
<dbReference type="PANTHER" id="PTHR44591:SF3">
    <property type="entry name" value="RESPONSE REGULATORY DOMAIN-CONTAINING PROTEIN"/>
    <property type="match status" value="1"/>
</dbReference>
<proteinExistence type="predicted"/>
<organism evidence="4 5">
    <name type="scientific">Deefgea chitinilytica</name>
    <dbReference type="NCBI Taxonomy" id="570276"/>
    <lineage>
        <taxon>Bacteria</taxon>
        <taxon>Pseudomonadati</taxon>
        <taxon>Pseudomonadota</taxon>
        <taxon>Betaproteobacteria</taxon>
        <taxon>Neisseriales</taxon>
        <taxon>Chitinibacteraceae</taxon>
        <taxon>Deefgea</taxon>
    </lineage>
</organism>
<dbReference type="SUPFAM" id="SSF52172">
    <property type="entry name" value="CheY-like"/>
    <property type="match status" value="1"/>
</dbReference>
<dbReference type="PROSITE" id="PS50110">
    <property type="entry name" value="RESPONSE_REGULATORY"/>
    <property type="match status" value="1"/>
</dbReference>
<comment type="caution">
    <text evidence="2">Lacks conserved residue(s) required for the propagation of feature annotation.</text>
</comment>
<protein>
    <submittedName>
        <fullName evidence="4">Response regulator</fullName>
    </submittedName>
</protein>
<keyword evidence="5" id="KW-1185">Reference proteome</keyword>
<dbReference type="Gene3D" id="3.40.50.2300">
    <property type="match status" value="1"/>
</dbReference>